<reference evidence="1" key="2">
    <citation type="submission" date="2016-06" db="EMBL/GenBank/DDBJ databases">
        <title>The genome of a short-lived fish provides insights into sex chromosome evolution and the genetic control of aging.</title>
        <authorList>
            <person name="Reichwald K."/>
            <person name="Felder M."/>
            <person name="Petzold A."/>
            <person name="Koch P."/>
            <person name="Groth M."/>
            <person name="Platzer M."/>
        </authorList>
    </citation>
    <scope>NUCLEOTIDE SEQUENCE</scope>
    <source>
        <tissue evidence="1">Brain</tissue>
    </source>
</reference>
<dbReference type="EMBL" id="HADY01007691">
    <property type="protein sequence ID" value="SBP46176.1"/>
    <property type="molecule type" value="Transcribed_RNA"/>
</dbReference>
<proteinExistence type="predicted"/>
<evidence type="ECO:0000313" key="1">
    <source>
        <dbReference type="EMBL" id="SBP46176.1"/>
    </source>
</evidence>
<accession>A0A1A7ZV53</accession>
<organism evidence="1">
    <name type="scientific">Nothobranchius furzeri</name>
    <name type="common">Turquoise killifish</name>
    <dbReference type="NCBI Taxonomy" id="105023"/>
    <lineage>
        <taxon>Eukaryota</taxon>
        <taxon>Metazoa</taxon>
        <taxon>Chordata</taxon>
        <taxon>Craniata</taxon>
        <taxon>Vertebrata</taxon>
        <taxon>Euteleostomi</taxon>
        <taxon>Actinopterygii</taxon>
        <taxon>Neopterygii</taxon>
        <taxon>Teleostei</taxon>
        <taxon>Neoteleostei</taxon>
        <taxon>Acanthomorphata</taxon>
        <taxon>Ovalentaria</taxon>
        <taxon>Atherinomorphae</taxon>
        <taxon>Cyprinodontiformes</taxon>
        <taxon>Nothobranchiidae</taxon>
        <taxon>Nothobranchius</taxon>
    </lineage>
</organism>
<name>A0A1A7ZV53_NOTFU</name>
<sequence>KTPKNRWQREAFLTRKRPAVNELKNDEATANLNTFMTNMSCCHLKTAQVSNILQ</sequence>
<feature type="non-terminal residue" evidence="1">
    <location>
        <position position="1"/>
    </location>
</feature>
<gene>
    <name evidence="1" type="primary">KCND3</name>
</gene>
<protein>
    <submittedName>
        <fullName evidence="1">Potassium voltage-gated channel, Shal-related subfamily, member 3</fullName>
    </submittedName>
</protein>
<reference evidence="1" key="1">
    <citation type="submission" date="2016-05" db="EMBL/GenBank/DDBJ databases">
        <authorList>
            <person name="Lavstsen T."/>
            <person name="Jespersen J.S."/>
        </authorList>
    </citation>
    <scope>NUCLEOTIDE SEQUENCE</scope>
    <source>
        <tissue evidence="1">Brain</tissue>
    </source>
</reference>
<dbReference type="AlphaFoldDB" id="A0A1A7ZV53"/>